<proteinExistence type="predicted"/>
<evidence type="ECO:0000313" key="1">
    <source>
        <dbReference type="EMBL" id="AWR94050.1"/>
    </source>
</evidence>
<dbReference type="KEGG" id="abri:DFR85_04980"/>
<dbReference type="Proteomes" id="UP000248044">
    <property type="component" value="Chromosome"/>
</dbReference>
<gene>
    <name evidence="1" type="ORF">DFR85_04980</name>
</gene>
<dbReference type="GeneID" id="36831486"/>
<name>A0A2U9IDI6_9CREN</name>
<reference evidence="1 2" key="1">
    <citation type="submission" date="2018-05" db="EMBL/GenBank/DDBJ databases">
        <title>Complete Genome Sequences of Extremely Thermoacidophilic, Metal-Mobilizing Type-Strain Members of the Archaeal Family Sulfolobaceae: Acidianus brierleyi DSM-1651T, Acidianus sulfidivorans DSM-18786T, Metallosphaera hakonensis DSM-7519T, and Metallosphaera prunae DSM-10039T.</title>
        <authorList>
            <person name="Counts J.A."/>
            <person name="Kelly R.M."/>
        </authorList>
    </citation>
    <scope>NUCLEOTIDE SEQUENCE [LARGE SCALE GENOMIC DNA]</scope>
    <source>
        <strain evidence="1 2">DSM 1651</strain>
    </source>
</reference>
<protein>
    <submittedName>
        <fullName evidence="1">Uncharacterized protein</fullName>
    </submittedName>
</protein>
<organism evidence="1 2">
    <name type="scientific">Acidianus brierleyi</name>
    <dbReference type="NCBI Taxonomy" id="41673"/>
    <lineage>
        <taxon>Archaea</taxon>
        <taxon>Thermoproteota</taxon>
        <taxon>Thermoprotei</taxon>
        <taxon>Sulfolobales</taxon>
        <taxon>Sulfolobaceae</taxon>
        <taxon>Acidianus</taxon>
    </lineage>
</organism>
<sequence length="158" mass="18335">MSVINNLLNYFEKHREIIQKIKVEEITENFRYTDNQSNNSKFSLEGPSLVFVGNQAPGEPNDLRQALMTSWAFMETYNQDFNIEILITIWGPMWNVGKDAEETYNFEFSVVGDNPMKIIYDNQELGVISKKYCGFKAKITDINDIKSHFKEVCEKKAT</sequence>
<dbReference type="AlphaFoldDB" id="A0A2U9IDI6"/>
<keyword evidence="2" id="KW-1185">Reference proteome</keyword>
<dbReference type="RefSeq" id="WP_110269931.1">
    <property type="nucleotide sequence ID" value="NZ_CP029289.2"/>
</dbReference>
<dbReference type="EMBL" id="CP029289">
    <property type="protein sequence ID" value="AWR94050.1"/>
    <property type="molecule type" value="Genomic_DNA"/>
</dbReference>
<evidence type="ECO:0000313" key="2">
    <source>
        <dbReference type="Proteomes" id="UP000248044"/>
    </source>
</evidence>
<accession>A0A2U9IDI6</accession>
<dbReference type="OrthoDB" id="41866at2157"/>